<comment type="domain">
    <text evidence="5">The HXXXXD motif is essential for acyltransferase activity and may constitute the binding site for the phosphate moiety of the glycerol-3-phosphate.</text>
</comment>
<keyword evidence="4 5" id="KW-0012">Acyltransferase</keyword>
<dbReference type="EMBL" id="GANO01002559">
    <property type="protein sequence ID" value="JAB57312.1"/>
    <property type="molecule type" value="mRNA"/>
</dbReference>
<evidence type="ECO:0000256" key="6">
    <source>
        <dbReference type="SAM" id="Phobius"/>
    </source>
</evidence>
<proteinExistence type="evidence at transcript level"/>
<dbReference type="PANTHER" id="PTHR10434:SF53">
    <property type="entry name" value="1-ACYL-SN-GLYCEROL-3-PHOSPHATE ACYLTRANSFERASE"/>
    <property type="match status" value="1"/>
</dbReference>
<dbReference type="InterPro" id="IPR002123">
    <property type="entry name" value="Plipid/glycerol_acylTrfase"/>
</dbReference>
<feature type="domain" description="Phospholipid/glycerol acyltransferase" evidence="7">
    <location>
        <begin position="92"/>
        <end position="209"/>
    </location>
</feature>
<reference evidence="8" key="1">
    <citation type="journal article" date="2014" name="Insect Biochem. Mol. Biol.">
        <title>An insight into the sialome of the frog biting fly, Corethrella appendiculata.</title>
        <authorList>
            <person name="Ribeiro J.M.C."/>
            <person name="Chagas A.C."/>
            <person name="Pham V.M."/>
            <person name="Lounibos L.P."/>
            <person name="Calvo E."/>
        </authorList>
    </citation>
    <scope>NUCLEOTIDE SEQUENCE</scope>
    <source>
        <tissue evidence="8">Salivary glands</tissue>
    </source>
</reference>
<keyword evidence="6" id="KW-0812">Transmembrane</keyword>
<keyword evidence="5" id="KW-0594">Phospholipid biosynthesis</keyword>
<comment type="similarity">
    <text evidence="2 5">Belongs to the 1-acyl-sn-glycerol-3-phosphate acyltransferase family.</text>
</comment>
<keyword evidence="5" id="KW-0444">Lipid biosynthesis</keyword>
<dbReference type="InterPro" id="IPR004552">
    <property type="entry name" value="AGP_acyltrans"/>
</dbReference>
<dbReference type="NCBIfam" id="TIGR00530">
    <property type="entry name" value="AGP_acyltrn"/>
    <property type="match status" value="1"/>
</dbReference>
<dbReference type="GO" id="GO:0016020">
    <property type="term" value="C:membrane"/>
    <property type="evidence" value="ECO:0007669"/>
    <property type="project" value="InterPro"/>
</dbReference>
<name>U5ETZ2_9DIPT</name>
<dbReference type="PANTHER" id="PTHR10434">
    <property type="entry name" value="1-ACYL-SN-GLYCEROL-3-PHOSPHATE ACYLTRANSFERASE"/>
    <property type="match status" value="1"/>
</dbReference>
<feature type="transmembrane region" description="Helical" evidence="6">
    <location>
        <begin position="125"/>
        <end position="143"/>
    </location>
</feature>
<dbReference type="GO" id="GO:0006654">
    <property type="term" value="P:phosphatidic acid biosynthetic process"/>
    <property type="evidence" value="ECO:0007669"/>
    <property type="project" value="TreeGrafter"/>
</dbReference>
<evidence type="ECO:0000256" key="3">
    <source>
        <dbReference type="ARBA" id="ARBA00022679"/>
    </source>
</evidence>
<evidence type="ECO:0000256" key="1">
    <source>
        <dbReference type="ARBA" id="ARBA00004728"/>
    </source>
</evidence>
<dbReference type="GO" id="GO:0003841">
    <property type="term" value="F:1-acylglycerol-3-phosphate O-acyltransferase activity"/>
    <property type="evidence" value="ECO:0007669"/>
    <property type="project" value="UniProtKB-UniRule"/>
</dbReference>
<dbReference type="AlphaFoldDB" id="U5ETZ2"/>
<feature type="transmembrane region" description="Helical" evidence="6">
    <location>
        <begin position="35"/>
        <end position="52"/>
    </location>
</feature>
<keyword evidence="5" id="KW-1208">Phospholipid metabolism</keyword>
<evidence type="ECO:0000256" key="5">
    <source>
        <dbReference type="RuleBase" id="RU361267"/>
    </source>
</evidence>
<protein>
    <recommendedName>
        <fullName evidence="5">1-acyl-sn-glycerol-3-phosphate acyltransferase</fullName>
        <ecNumber evidence="5">2.3.1.51</ecNumber>
    </recommendedName>
</protein>
<keyword evidence="5" id="KW-0443">Lipid metabolism</keyword>
<dbReference type="CDD" id="cd07989">
    <property type="entry name" value="LPLAT_AGPAT-like"/>
    <property type="match status" value="1"/>
</dbReference>
<comment type="catalytic activity">
    <reaction evidence="5">
        <text>a 1-acyl-sn-glycero-3-phosphate + an acyl-CoA = a 1,2-diacyl-sn-glycero-3-phosphate + CoA</text>
        <dbReference type="Rhea" id="RHEA:19709"/>
        <dbReference type="ChEBI" id="CHEBI:57287"/>
        <dbReference type="ChEBI" id="CHEBI:57970"/>
        <dbReference type="ChEBI" id="CHEBI:58342"/>
        <dbReference type="ChEBI" id="CHEBI:58608"/>
        <dbReference type="EC" id="2.3.1.51"/>
    </reaction>
</comment>
<dbReference type="Pfam" id="PF01553">
    <property type="entry name" value="Acyltransferase"/>
    <property type="match status" value="1"/>
</dbReference>
<dbReference type="SUPFAM" id="SSF69593">
    <property type="entry name" value="Glycerol-3-phosphate (1)-acyltransferase"/>
    <property type="match status" value="1"/>
</dbReference>
<accession>U5ETZ2</accession>
<dbReference type="SMART" id="SM00563">
    <property type="entry name" value="PlsC"/>
    <property type="match status" value="1"/>
</dbReference>
<dbReference type="EC" id="2.3.1.51" evidence="5"/>
<evidence type="ECO:0000256" key="4">
    <source>
        <dbReference type="ARBA" id="ARBA00023315"/>
    </source>
</evidence>
<evidence type="ECO:0000256" key="2">
    <source>
        <dbReference type="ARBA" id="ARBA00008655"/>
    </source>
</evidence>
<comment type="pathway">
    <text evidence="1">Phospholipid metabolism; CDP-diacylglycerol biosynthesis; CDP-diacylglycerol from sn-glycerol 3-phosphate: step 2/3.</text>
</comment>
<keyword evidence="3 5" id="KW-0808">Transferase</keyword>
<evidence type="ECO:0000313" key="8">
    <source>
        <dbReference type="EMBL" id="JAB57312.1"/>
    </source>
</evidence>
<keyword evidence="6" id="KW-1133">Transmembrane helix</keyword>
<sequence>MMSCSSCELLGFAFMAFLIFKISSRARYYIKWIVFILGCMLSATLPIPLMLLRPLDYRNAIFPAYGCRKMAHLLGLTYELRGLENVDRQKGGIILLNHQSALDLVILAYLWPTCGKLTVVAKRELMLLFPFSLAIYLWGTLFINRQNSKAAIDAIRKQSKAINENNAKIIFFPEGTRHSSDLLLPFKKGPFHIAIESQCDIVPVVVSRYTFLDSIRRKFGRGHSIIKILPTISTNGMSKDNILTLIQTAQNAMQNEYEKLSDEASAINNIKSL</sequence>
<organism evidence="8">
    <name type="scientific">Corethrella appendiculata</name>
    <dbReference type="NCBI Taxonomy" id="1370023"/>
    <lineage>
        <taxon>Eukaryota</taxon>
        <taxon>Metazoa</taxon>
        <taxon>Ecdysozoa</taxon>
        <taxon>Arthropoda</taxon>
        <taxon>Hexapoda</taxon>
        <taxon>Insecta</taxon>
        <taxon>Pterygota</taxon>
        <taxon>Neoptera</taxon>
        <taxon>Endopterygota</taxon>
        <taxon>Diptera</taxon>
        <taxon>Nematocera</taxon>
        <taxon>Culicoidea</taxon>
        <taxon>Chaoboridae</taxon>
        <taxon>Corethrella</taxon>
    </lineage>
</organism>
<keyword evidence="6" id="KW-0472">Membrane</keyword>
<dbReference type="GO" id="GO:0005783">
    <property type="term" value="C:endoplasmic reticulum"/>
    <property type="evidence" value="ECO:0007669"/>
    <property type="project" value="TreeGrafter"/>
</dbReference>
<evidence type="ECO:0000259" key="7">
    <source>
        <dbReference type="SMART" id="SM00563"/>
    </source>
</evidence>